<organism evidence="1 2">
    <name type="scientific">Myroides odoratus</name>
    <name type="common">Flavobacterium odoratum</name>
    <dbReference type="NCBI Taxonomy" id="256"/>
    <lineage>
        <taxon>Bacteria</taxon>
        <taxon>Pseudomonadati</taxon>
        <taxon>Bacteroidota</taxon>
        <taxon>Flavobacteriia</taxon>
        <taxon>Flavobacteriales</taxon>
        <taxon>Flavobacteriaceae</taxon>
        <taxon>Myroides</taxon>
    </lineage>
</organism>
<proteinExistence type="predicted"/>
<dbReference type="GeneID" id="93528283"/>
<dbReference type="RefSeq" id="WP_002986065.1">
    <property type="nucleotide sequence ID" value="NZ_CP068108.1"/>
</dbReference>
<evidence type="ECO:0000313" key="2">
    <source>
        <dbReference type="Proteomes" id="UP000596202"/>
    </source>
</evidence>
<evidence type="ECO:0000313" key="1">
    <source>
        <dbReference type="EMBL" id="QQT98837.1"/>
    </source>
</evidence>
<gene>
    <name evidence="1" type="ORF">I6I88_11485</name>
</gene>
<dbReference type="AlphaFoldDB" id="A0A9Q6Z2N3"/>
<sequence>MKDGNEYQLPNGGGMVILYLGIWVNGTMQDVYEIMAPYIPMSRYGIQGAGG</sequence>
<dbReference type="Proteomes" id="UP000596202">
    <property type="component" value="Chromosome"/>
</dbReference>
<dbReference type="EMBL" id="CP068108">
    <property type="protein sequence ID" value="QQT98837.1"/>
    <property type="molecule type" value="Genomic_DNA"/>
</dbReference>
<protein>
    <submittedName>
        <fullName evidence="1">Uncharacterized protein</fullName>
    </submittedName>
</protein>
<name>A0A9Q6Z2N3_MYROD</name>
<reference evidence="1 2" key="1">
    <citation type="submission" date="2021-01" db="EMBL/GenBank/DDBJ databases">
        <title>FDA dAtabase for Regulatory Grade micrObial Sequences (FDA-ARGOS): Supporting development and validation of Infectious Disease Dx tests.</title>
        <authorList>
            <person name="Sproer C."/>
            <person name="Gronow S."/>
            <person name="Severitt S."/>
            <person name="Schroder I."/>
            <person name="Tallon L."/>
            <person name="Sadzewicz L."/>
            <person name="Zhao X."/>
            <person name="Boylan J."/>
            <person name="Ott S."/>
            <person name="Bowen H."/>
            <person name="Vavikolanu K."/>
            <person name="Mehta A."/>
            <person name="Aluvathingal J."/>
            <person name="Nadendla S."/>
            <person name="Lowell S."/>
            <person name="Myers T."/>
            <person name="Yan Y."/>
            <person name="Sichtig H."/>
        </authorList>
    </citation>
    <scope>NUCLEOTIDE SEQUENCE [LARGE SCALE GENOMIC DNA]</scope>
    <source>
        <strain evidence="1 2">FDAARGOS_1131</strain>
    </source>
</reference>
<accession>A0A9Q6Z2N3</accession>